<sequence length="310" mass="34824">MMRFNQNVVVSNVLIVLLDAARQDKFGGFKVNPDSIKQVLVPTGGSESTQKEFNCPSNNILLAVIGVLVFTVLLLIIYIIWLHKKGRLTIDNLHVAVCSFGEYAMSLDYSIGHDSFKSREQNVNIEPSLPDSRKHTQPPAEYMDLIEVNKDNRKAQSTPPGADYMPLHTLTRCWEVPRHHVTIEKIIGKGSFGQVAKGTAVGLRGSPKTYTVAIKLLKTNATESDKRDLMKELDTMKQLKPHPYVIKLLGCVTESGMLWLCEKYTHHIMLLDISIFLSEPFHFSFFSSTIANFCSYINSFLDHSPRPCGP</sequence>
<dbReference type="InterPro" id="IPR017441">
    <property type="entry name" value="Protein_kinase_ATP_BS"/>
</dbReference>
<dbReference type="GO" id="GO:0005524">
    <property type="term" value="F:ATP binding"/>
    <property type="evidence" value="ECO:0007669"/>
    <property type="project" value="UniProtKB-UniRule"/>
</dbReference>
<evidence type="ECO:0000313" key="6">
    <source>
        <dbReference type="EMBL" id="CAH3163740.1"/>
    </source>
</evidence>
<evidence type="ECO:0000256" key="1">
    <source>
        <dbReference type="ARBA" id="ARBA00004167"/>
    </source>
</evidence>
<dbReference type="InterPro" id="IPR000719">
    <property type="entry name" value="Prot_kinase_dom"/>
</dbReference>
<dbReference type="GO" id="GO:0007169">
    <property type="term" value="P:cell surface receptor protein tyrosine kinase signaling pathway"/>
    <property type="evidence" value="ECO:0007669"/>
    <property type="project" value="TreeGrafter"/>
</dbReference>
<evidence type="ECO:0000256" key="4">
    <source>
        <dbReference type="SAM" id="SignalP"/>
    </source>
</evidence>
<evidence type="ECO:0000256" key="2">
    <source>
        <dbReference type="PROSITE-ProRule" id="PRU10141"/>
    </source>
</evidence>
<feature type="binding site" evidence="2">
    <location>
        <position position="215"/>
    </location>
    <ligand>
        <name>ATP</name>
        <dbReference type="ChEBI" id="CHEBI:30616"/>
    </ligand>
</feature>
<reference evidence="6 7" key="1">
    <citation type="submission" date="2022-05" db="EMBL/GenBank/DDBJ databases">
        <authorList>
            <consortium name="Genoscope - CEA"/>
            <person name="William W."/>
        </authorList>
    </citation>
    <scope>NUCLEOTIDE SEQUENCE [LARGE SCALE GENOMIC DNA]</scope>
</reference>
<dbReference type="Gene3D" id="3.30.200.20">
    <property type="entry name" value="Phosphorylase Kinase, domain 1"/>
    <property type="match status" value="1"/>
</dbReference>
<dbReference type="InterPro" id="IPR011009">
    <property type="entry name" value="Kinase-like_dom_sf"/>
</dbReference>
<feature type="domain" description="Protein kinase" evidence="5">
    <location>
        <begin position="181"/>
        <end position="310"/>
    </location>
</feature>
<dbReference type="InterPro" id="IPR050122">
    <property type="entry name" value="RTK"/>
</dbReference>
<dbReference type="EMBL" id="CALNXJ010000096">
    <property type="protein sequence ID" value="CAH3163740.1"/>
    <property type="molecule type" value="Genomic_DNA"/>
</dbReference>
<dbReference type="GO" id="GO:0043235">
    <property type="term" value="C:receptor complex"/>
    <property type="evidence" value="ECO:0007669"/>
    <property type="project" value="TreeGrafter"/>
</dbReference>
<dbReference type="Proteomes" id="UP001159428">
    <property type="component" value="Unassembled WGS sequence"/>
</dbReference>
<dbReference type="GO" id="GO:0005886">
    <property type="term" value="C:plasma membrane"/>
    <property type="evidence" value="ECO:0007669"/>
    <property type="project" value="TreeGrafter"/>
</dbReference>
<keyword evidence="3" id="KW-0812">Transmembrane</keyword>
<dbReference type="InterPro" id="IPR001245">
    <property type="entry name" value="Ser-Thr/Tyr_kinase_cat_dom"/>
</dbReference>
<dbReference type="AlphaFoldDB" id="A0AAU9Y366"/>
<comment type="caution">
    <text evidence="6">The sequence shown here is derived from an EMBL/GenBank/DDBJ whole genome shotgun (WGS) entry which is preliminary data.</text>
</comment>
<accession>A0AAU9Y366</accession>
<dbReference type="PANTHER" id="PTHR24416">
    <property type="entry name" value="TYROSINE-PROTEIN KINASE RECEPTOR"/>
    <property type="match status" value="1"/>
</dbReference>
<evidence type="ECO:0000259" key="5">
    <source>
        <dbReference type="PROSITE" id="PS50011"/>
    </source>
</evidence>
<feature type="transmembrane region" description="Helical" evidence="3">
    <location>
        <begin position="60"/>
        <end position="81"/>
    </location>
</feature>
<keyword evidence="3" id="KW-1133">Transmembrane helix</keyword>
<evidence type="ECO:0000256" key="3">
    <source>
        <dbReference type="SAM" id="Phobius"/>
    </source>
</evidence>
<dbReference type="PROSITE" id="PS00107">
    <property type="entry name" value="PROTEIN_KINASE_ATP"/>
    <property type="match status" value="1"/>
</dbReference>
<feature type="chain" id="PRO_5043583535" description="Protein kinase domain-containing protein" evidence="4">
    <location>
        <begin position="24"/>
        <end position="310"/>
    </location>
</feature>
<dbReference type="PANTHER" id="PTHR24416:SF621">
    <property type="entry name" value="TYROSINE KINASE RECEPTOR CAD96CA"/>
    <property type="match status" value="1"/>
</dbReference>
<keyword evidence="2" id="KW-0547">Nucleotide-binding</keyword>
<keyword evidence="3" id="KW-0472">Membrane</keyword>
<dbReference type="GO" id="GO:0004714">
    <property type="term" value="F:transmembrane receptor protein tyrosine kinase activity"/>
    <property type="evidence" value="ECO:0007669"/>
    <property type="project" value="TreeGrafter"/>
</dbReference>
<dbReference type="Pfam" id="PF07714">
    <property type="entry name" value="PK_Tyr_Ser-Thr"/>
    <property type="match status" value="1"/>
</dbReference>
<keyword evidence="7" id="KW-1185">Reference proteome</keyword>
<feature type="signal peptide" evidence="4">
    <location>
        <begin position="1"/>
        <end position="23"/>
    </location>
</feature>
<organism evidence="6 7">
    <name type="scientific">Pocillopora meandrina</name>
    <dbReference type="NCBI Taxonomy" id="46732"/>
    <lineage>
        <taxon>Eukaryota</taxon>
        <taxon>Metazoa</taxon>
        <taxon>Cnidaria</taxon>
        <taxon>Anthozoa</taxon>
        <taxon>Hexacorallia</taxon>
        <taxon>Scleractinia</taxon>
        <taxon>Astrocoeniina</taxon>
        <taxon>Pocilloporidae</taxon>
        <taxon>Pocillopora</taxon>
    </lineage>
</organism>
<dbReference type="SUPFAM" id="SSF56112">
    <property type="entry name" value="Protein kinase-like (PK-like)"/>
    <property type="match status" value="1"/>
</dbReference>
<proteinExistence type="predicted"/>
<keyword evidence="2" id="KW-0067">ATP-binding</keyword>
<comment type="subcellular location">
    <subcellularLocation>
        <location evidence="1">Membrane</location>
        <topology evidence="1">Single-pass membrane protein</topology>
    </subcellularLocation>
</comment>
<protein>
    <recommendedName>
        <fullName evidence="5">Protein kinase domain-containing protein</fullName>
    </recommendedName>
</protein>
<dbReference type="PROSITE" id="PS50011">
    <property type="entry name" value="PROTEIN_KINASE_DOM"/>
    <property type="match status" value="1"/>
</dbReference>
<gene>
    <name evidence="6" type="ORF">PMEA_00035713</name>
</gene>
<name>A0AAU9Y366_9CNID</name>
<evidence type="ECO:0000313" key="7">
    <source>
        <dbReference type="Proteomes" id="UP001159428"/>
    </source>
</evidence>
<keyword evidence="4" id="KW-0732">Signal</keyword>